<evidence type="ECO:0000256" key="1">
    <source>
        <dbReference type="SAM" id="MobiDB-lite"/>
    </source>
</evidence>
<organism evidence="2 3">
    <name type="scientific">Amblyomma americanum</name>
    <name type="common">Lone star tick</name>
    <dbReference type="NCBI Taxonomy" id="6943"/>
    <lineage>
        <taxon>Eukaryota</taxon>
        <taxon>Metazoa</taxon>
        <taxon>Ecdysozoa</taxon>
        <taxon>Arthropoda</taxon>
        <taxon>Chelicerata</taxon>
        <taxon>Arachnida</taxon>
        <taxon>Acari</taxon>
        <taxon>Parasitiformes</taxon>
        <taxon>Ixodida</taxon>
        <taxon>Ixodoidea</taxon>
        <taxon>Ixodidae</taxon>
        <taxon>Amblyomminae</taxon>
        <taxon>Amblyomma</taxon>
    </lineage>
</organism>
<accession>A0AAQ4EXZ9</accession>
<feature type="region of interest" description="Disordered" evidence="1">
    <location>
        <begin position="60"/>
        <end position="163"/>
    </location>
</feature>
<comment type="caution">
    <text evidence="2">The sequence shown here is derived from an EMBL/GenBank/DDBJ whole genome shotgun (WGS) entry which is preliminary data.</text>
</comment>
<reference evidence="2 3" key="1">
    <citation type="journal article" date="2023" name="Arcadia Sci">
        <title>De novo assembly of a long-read Amblyomma americanum tick genome.</title>
        <authorList>
            <person name="Chou S."/>
            <person name="Poskanzer K.E."/>
            <person name="Rollins M."/>
            <person name="Thuy-Boun P.S."/>
        </authorList>
    </citation>
    <scope>NUCLEOTIDE SEQUENCE [LARGE SCALE GENOMIC DNA]</scope>
    <source>
        <strain evidence="2">F_SG_1</strain>
        <tissue evidence="2">Salivary glands</tissue>
    </source>
</reference>
<evidence type="ECO:0000313" key="3">
    <source>
        <dbReference type="Proteomes" id="UP001321473"/>
    </source>
</evidence>
<dbReference type="EMBL" id="JARKHS020009612">
    <property type="protein sequence ID" value="KAK8779629.1"/>
    <property type="molecule type" value="Genomic_DNA"/>
</dbReference>
<dbReference type="Proteomes" id="UP001321473">
    <property type="component" value="Unassembled WGS sequence"/>
</dbReference>
<protein>
    <submittedName>
        <fullName evidence="2">Uncharacterized protein</fullName>
    </submittedName>
</protein>
<name>A0AAQ4EXZ9_AMBAM</name>
<proteinExistence type="predicted"/>
<keyword evidence="3" id="KW-1185">Reference proteome</keyword>
<feature type="compositionally biased region" description="Polar residues" evidence="1">
    <location>
        <begin position="146"/>
        <end position="155"/>
    </location>
</feature>
<sequence>MPKCSQCHAYGHEEAECMKSYARAAGRGTLGENSEVHMNEDEAEQAASNPVFETLTAALKRYGKENDTPPTAEPTLSPPESAVTNKVTEKPHDIPCPAEKGNGEPMEVDPAAAKRRRDDVDAMSPDQRQRLLQSQRDAGEAKRQRVTSGQQSSSLPRDENSKS</sequence>
<dbReference type="AlphaFoldDB" id="A0AAQ4EXZ9"/>
<evidence type="ECO:0000313" key="2">
    <source>
        <dbReference type="EMBL" id="KAK8779629.1"/>
    </source>
</evidence>
<gene>
    <name evidence="2" type="ORF">V5799_019028</name>
</gene>